<evidence type="ECO:0000313" key="9">
    <source>
        <dbReference type="Proteomes" id="UP000373149"/>
    </source>
</evidence>
<gene>
    <name evidence="8" type="ORF">FPZ41_06860</name>
</gene>
<protein>
    <submittedName>
        <fullName evidence="8">APC family permease</fullName>
    </submittedName>
</protein>
<dbReference type="PIRSF" id="PIRSF006060">
    <property type="entry name" value="AA_transporter"/>
    <property type="match status" value="1"/>
</dbReference>
<accession>A0A5N8WP30</accession>
<keyword evidence="9" id="KW-1185">Reference proteome</keyword>
<dbReference type="Gene3D" id="1.20.1740.10">
    <property type="entry name" value="Amino acid/polyamine transporter I"/>
    <property type="match status" value="1"/>
</dbReference>
<feature type="transmembrane region" description="Helical" evidence="6">
    <location>
        <begin position="356"/>
        <end position="377"/>
    </location>
</feature>
<dbReference type="GO" id="GO:0016020">
    <property type="term" value="C:membrane"/>
    <property type="evidence" value="ECO:0007669"/>
    <property type="project" value="UniProtKB-SubCell"/>
</dbReference>
<dbReference type="AlphaFoldDB" id="A0A5N8WP30"/>
<feature type="domain" description="Amino acid permease/ SLC12A" evidence="7">
    <location>
        <begin position="38"/>
        <end position="456"/>
    </location>
</feature>
<evidence type="ECO:0000256" key="6">
    <source>
        <dbReference type="SAM" id="Phobius"/>
    </source>
</evidence>
<dbReference type="EMBL" id="VMNX01000013">
    <property type="protein sequence ID" value="MPY48314.1"/>
    <property type="molecule type" value="Genomic_DNA"/>
</dbReference>
<feature type="transmembrane region" description="Helical" evidence="6">
    <location>
        <begin position="176"/>
        <end position="199"/>
    </location>
</feature>
<keyword evidence="2 6" id="KW-0812">Transmembrane</keyword>
<feature type="transmembrane region" description="Helical" evidence="6">
    <location>
        <begin position="421"/>
        <end position="441"/>
    </location>
</feature>
<evidence type="ECO:0000256" key="2">
    <source>
        <dbReference type="ARBA" id="ARBA00022692"/>
    </source>
</evidence>
<dbReference type="InterPro" id="IPR050367">
    <property type="entry name" value="APC_superfamily"/>
</dbReference>
<feature type="transmembrane region" description="Helical" evidence="6">
    <location>
        <begin position="296"/>
        <end position="319"/>
    </location>
</feature>
<evidence type="ECO:0000256" key="3">
    <source>
        <dbReference type="ARBA" id="ARBA00022989"/>
    </source>
</evidence>
<evidence type="ECO:0000256" key="1">
    <source>
        <dbReference type="ARBA" id="ARBA00004141"/>
    </source>
</evidence>
<dbReference type="PANTHER" id="PTHR42770:SF16">
    <property type="entry name" value="AMINO ACID PERMEASE"/>
    <property type="match status" value="1"/>
</dbReference>
<feature type="transmembrane region" description="Helical" evidence="6">
    <location>
        <begin position="253"/>
        <end position="276"/>
    </location>
</feature>
<evidence type="ECO:0000256" key="4">
    <source>
        <dbReference type="ARBA" id="ARBA00023136"/>
    </source>
</evidence>
<keyword evidence="3 6" id="KW-1133">Transmembrane helix</keyword>
<evidence type="ECO:0000256" key="5">
    <source>
        <dbReference type="SAM" id="MobiDB-lite"/>
    </source>
</evidence>
<organism evidence="8 9">
    <name type="scientific">Streptomyces acidicola</name>
    <dbReference type="NCBI Taxonomy" id="2596892"/>
    <lineage>
        <taxon>Bacteria</taxon>
        <taxon>Bacillati</taxon>
        <taxon>Actinomycetota</taxon>
        <taxon>Actinomycetes</taxon>
        <taxon>Kitasatosporales</taxon>
        <taxon>Streptomycetaceae</taxon>
        <taxon>Streptomyces</taxon>
    </lineage>
</organism>
<feature type="transmembrane region" description="Helical" evidence="6">
    <location>
        <begin position="150"/>
        <end position="169"/>
    </location>
</feature>
<reference evidence="8 9" key="1">
    <citation type="submission" date="2019-09" db="EMBL/GenBank/DDBJ databases">
        <authorList>
            <person name="Duangmal K."/>
            <person name="Teo W.F.A."/>
            <person name="Lipun K."/>
        </authorList>
    </citation>
    <scope>NUCLEOTIDE SEQUENCE [LARGE SCALE GENOMIC DNA]</scope>
    <source>
        <strain evidence="8 9">K1PN6</strain>
    </source>
</reference>
<feature type="transmembrane region" description="Helical" evidence="6">
    <location>
        <begin position="447"/>
        <end position="475"/>
    </location>
</feature>
<comment type="subcellular location">
    <subcellularLocation>
        <location evidence="1">Membrane</location>
        <topology evidence="1">Multi-pass membrane protein</topology>
    </subcellularLocation>
</comment>
<dbReference type="Pfam" id="PF00324">
    <property type="entry name" value="AA_permease"/>
    <property type="match status" value="1"/>
</dbReference>
<feature type="transmembrane region" description="Helical" evidence="6">
    <location>
        <begin position="107"/>
        <end position="130"/>
    </location>
</feature>
<feature type="transmembrane region" description="Helical" evidence="6">
    <location>
        <begin position="389"/>
        <end position="409"/>
    </location>
</feature>
<proteinExistence type="predicted"/>
<dbReference type="GO" id="GO:0055085">
    <property type="term" value="P:transmembrane transport"/>
    <property type="evidence" value="ECO:0007669"/>
    <property type="project" value="InterPro"/>
</dbReference>
<sequence>MDTHSSAVRCSSESRTTDTKVPSPTVTLKGEMGTFGLLFTVLAFTAPLGVVFGFLSVNISFGIAVPIAFVGVMLLMTLFALGFTSMSRQIPRPGAFYTYIGEGLGRPAGLGGSFLALSTYGFNIIAALVFSGIGVNNLFTSFTGGAGAPWWIWSLVMLGAVWTLSYFNVELSAKVLSVLLAVEVCAILIFDIVLITNGGPEGHSLTPWNPVHLVTPSIGVLLLFSIGVFNGFEATAIYREEVRNPSVTIPRATYLTITFLGVFYAISSYSLILSSGASRAVADAAAGPAEMMPHALLTYIGAFANQVIAVLLVTSMFASTLSLQNILSRYTHSLSVDGVFPGRLAAVHRRHGSPHVAAVTVGAALLVIMVGLIASGIPESELYGATSGVAFYGMLLLLFLTCVAVIVYFRRHGKGVSRWKTFVAPAISALAIGFALLTASLNMDLLIVAPTAVVAALLAIGYIMVAVGVITALVLKRRGSPTYERIGRRAG</sequence>
<feature type="transmembrane region" description="Helical" evidence="6">
    <location>
        <begin position="63"/>
        <end position="86"/>
    </location>
</feature>
<evidence type="ECO:0000313" key="8">
    <source>
        <dbReference type="EMBL" id="MPY48314.1"/>
    </source>
</evidence>
<comment type="caution">
    <text evidence="8">The sequence shown here is derived from an EMBL/GenBank/DDBJ whole genome shotgun (WGS) entry which is preliminary data.</text>
</comment>
<keyword evidence="4 6" id="KW-0472">Membrane</keyword>
<feature type="transmembrane region" description="Helical" evidence="6">
    <location>
        <begin position="211"/>
        <end position="232"/>
    </location>
</feature>
<feature type="transmembrane region" description="Helical" evidence="6">
    <location>
        <begin position="35"/>
        <end position="57"/>
    </location>
</feature>
<dbReference type="InterPro" id="IPR004841">
    <property type="entry name" value="AA-permease/SLC12A_dom"/>
</dbReference>
<feature type="region of interest" description="Disordered" evidence="5">
    <location>
        <begin position="1"/>
        <end position="23"/>
    </location>
</feature>
<dbReference type="Proteomes" id="UP000373149">
    <property type="component" value="Unassembled WGS sequence"/>
</dbReference>
<name>A0A5N8WP30_9ACTN</name>
<dbReference type="PANTHER" id="PTHR42770">
    <property type="entry name" value="AMINO ACID TRANSPORTER-RELATED"/>
    <property type="match status" value="1"/>
</dbReference>
<evidence type="ECO:0000259" key="7">
    <source>
        <dbReference type="Pfam" id="PF00324"/>
    </source>
</evidence>